<reference evidence="3" key="1">
    <citation type="journal article" date="2019" name="Int. J. Syst. Evol. Microbiol.">
        <title>The Global Catalogue of Microorganisms (GCM) 10K type strain sequencing project: providing services to taxonomists for standard genome sequencing and annotation.</title>
        <authorList>
            <consortium name="The Broad Institute Genomics Platform"/>
            <consortium name="The Broad Institute Genome Sequencing Center for Infectious Disease"/>
            <person name="Wu L."/>
            <person name="Ma J."/>
        </authorList>
    </citation>
    <scope>NUCLEOTIDE SEQUENCE [LARGE SCALE GENOMIC DNA]</scope>
    <source>
        <strain evidence="3">CCUG 56029</strain>
    </source>
</reference>
<organism evidence="2 3">
    <name type="scientific">Deinococcus navajonensis</name>
    <dbReference type="NCBI Taxonomy" id="309884"/>
    <lineage>
        <taxon>Bacteria</taxon>
        <taxon>Thermotogati</taxon>
        <taxon>Deinococcota</taxon>
        <taxon>Deinococci</taxon>
        <taxon>Deinococcales</taxon>
        <taxon>Deinococcaceae</taxon>
        <taxon>Deinococcus</taxon>
    </lineage>
</organism>
<comment type="caution">
    <text evidence="2">The sequence shown here is derived from an EMBL/GenBank/DDBJ whole genome shotgun (WGS) entry which is preliminary data.</text>
</comment>
<accession>A0ABV8XRM4</accession>
<dbReference type="RefSeq" id="WP_380040881.1">
    <property type="nucleotide sequence ID" value="NZ_JBHSEH010000022.1"/>
</dbReference>
<keyword evidence="1" id="KW-1133">Transmembrane helix</keyword>
<keyword evidence="1" id="KW-0812">Transmembrane</keyword>
<feature type="transmembrane region" description="Helical" evidence="1">
    <location>
        <begin position="6"/>
        <end position="28"/>
    </location>
</feature>
<sequence length="105" mass="11205">MSAVHLSLSLNATLLVGLLAFGLSLQLGRGRRRARWPHHALYFLVVVGTALSALLAAVDGGRGWALLPALGLLLTMPRTRPGQAGHWRLALLCALAYTLGAWAAW</sequence>
<keyword evidence="1" id="KW-0472">Membrane</keyword>
<name>A0ABV8XRM4_9DEIO</name>
<evidence type="ECO:0000313" key="2">
    <source>
        <dbReference type="EMBL" id="MFC4427418.1"/>
    </source>
</evidence>
<dbReference type="EMBL" id="JBHSEH010000022">
    <property type="protein sequence ID" value="MFC4427418.1"/>
    <property type="molecule type" value="Genomic_DNA"/>
</dbReference>
<evidence type="ECO:0000313" key="3">
    <source>
        <dbReference type="Proteomes" id="UP001595998"/>
    </source>
</evidence>
<evidence type="ECO:0000256" key="1">
    <source>
        <dbReference type="SAM" id="Phobius"/>
    </source>
</evidence>
<keyword evidence="3" id="KW-1185">Reference proteome</keyword>
<dbReference type="Proteomes" id="UP001595998">
    <property type="component" value="Unassembled WGS sequence"/>
</dbReference>
<feature type="transmembrane region" description="Helical" evidence="1">
    <location>
        <begin position="40"/>
        <end position="65"/>
    </location>
</feature>
<gene>
    <name evidence="2" type="ORF">ACFOZ9_14465</name>
</gene>
<proteinExistence type="predicted"/>
<protein>
    <submittedName>
        <fullName evidence="2">Uncharacterized protein</fullName>
    </submittedName>
</protein>
<feature type="transmembrane region" description="Helical" evidence="1">
    <location>
        <begin position="85"/>
        <end position="104"/>
    </location>
</feature>